<dbReference type="InterPro" id="IPR000602">
    <property type="entry name" value="Glyco_hydro_38_N"/>
</dbReference>
<protein>
    <recommendedName>
        <fullName evidence="9">mannosyl-oligosaccharide 1,3-1,6-alpha-mannosidase</fullName>
        <ecNumber evidence="9">3.2.1.114</ecNumber>
    </recommendedName>
    <alternativeName>
        <fullName evidence="10">Mannosyl-oligosaccharide 1,3-1,6-alpha-mannosidase</fullName>
    </alternativeName>
</protein>
<dbReference type="CDD" id="cd10809">
    <property type="entry name" value="GH38N_AMII_GMII_SfManIII_like"/>
    <property type="match status" value="1"/>
</dbReference>
<dbReference type="SUPFAM" id="SSF74650">
    <property type="entry name" value="Galactose mutarotase-like"/>
    <property type="match status" value="1"/>
</dbReference>
<dbReference type="SUPFAM" id="SSF88688">
    <property type="entry name" value="Families 57/38 glycoside transferase middle domain"/>
    <property type="match status" value="1"/>
</dbReference>
<accession>A0A0X3PNX0</accession>
<dbReference type="SMART" id="SM00872">
    <property type="entry name" value="Alpha-mann_mid"/>
    <property type="match status" value="1"/>
</dbReference>
<gene>
    <name evidence="14" type="ORF">TR125945</name>
</gene>
<evidence type="ECO:0000313" key="14">
    <source>
        <dbReference type="EMBL" id="JAP53633.1"/>
    </source>
</evidence>
<evidence type="ECO:0000256" key="7">
    <source>
        <dbReference type="ARBA" id="ARBA00023295"/>
    </source>
</evidence>
<keyword evidence="3" id="KW-0479">Metal-binding</keyword>
<evidence type="ECO:0000256" key="11">
    <source>
        <dbReference type="ARBA" id="ARBA00093232"/>
    </source>
</evidence>
<keyword evidence="12" id="KW-1133">Transmembrane helix</keyword>
<dbReference type="SUPFAM" id="SSF88713">
    <property type="entry name" value="Glycoside hydrolase/deacetylase"/>
    <property type="match status" value="1"/>
</dbReference>
<dbReference type="Pfam" id="PF09261">
    <property type="entry name" value="Alpha-mann_mid"/>
    <property type="match status" value="1"/>
</dbReference>
<evidence type="ECO:0000259" key="13">
    <source>
        <dbReference type="SMART" id="SM00872"/>
    </source>
</evidence>
<dbReference type="InterPro" id="IPR037094">
    <property type="entry name" value="Glyco_hydro_38_cen_sf"/>
</dbReference>
<dbReference type="InterPro" id="IPR028995">
    <property type="entry name" value="Glyco_hydro_57/38_cen_sf"/>
</dbReference>
<organism evidence="14">
    <name type="scientific">Schistocephalus solidus</name>
    <name type="common">Tapeworm</name>
    <dbReference type="NCBI Taxonomy" id="70667"/>
    <lineage>
        <taxon>Eukaryota</taxon>
        <taxon>Metazoa</taxon>
        <taxon>Spiralia</taxon>
        <taxon>Lophotrochozoa</taxon>
        <taxon>Platyhelminthes</taxon>
        <taxon>Cestoda</taxon>
        <taxon>Eucestoda</taxon>
        <taxon>Diphyllobothriidea</taxon>
        <taxon>Diphyllobothriidae</taxon>
        <taxon>Schistocephalus</taxon>
    </lineage>
</organism>
<dbReference type="Pfam" id="PF01074">
    <property type="entry name" value="Glyco_hydro_38N"/>
    <property type="match status" value="1"/>
</dbReference>
<evidence type="ECO:0000256" key="9">
    <source>
        <dbReference type="ARBA" id="ARBA00066412"/>
    </source>
</evidence>
<dbReference type="PANTHER" id="PTHR11607:SF3">
    <property type="entry name" value="LYSOSOMAL ALPHA-MANNOSIDASE"/>
    <property type="match status" value="1"/>
</dbReference>
<keyword evidence="12" id="KW-0812">Transmembrane</keyword>
<evidence type="ECO:0000256" key="2">
    <source>
        <dbReference type="ARBA" id="ARBA00009792"/>
    </source>
</evidence>
<dbReference type="GO" id="GO:0000139">
    <property type="term" value="C:Golgi membrane"/>
    <property type="evidence" value="ECO:0007669"/>
    <property type="project" value="TreeGrafter"/>
</dbReference>
<evidence type="ECO:0000256" key="4">
    <source>
        <dbReference type="ARBA" id="ARBA00022801"/>
    </source>
</evidence>
<keyword evidence="7" id="KW-0326">Glycosidase</keyword>
<dbReference type="InterPro" id="IPR015341">
    <property type="entry name" value="Glyco_hydro_38_cen"/>
</dbReference>
<dbReference type="GO" id="GO:0006491">
    <property type="term" value="P:N-glycan processing"/>
    <property type="evidence" value="ECO:0007669"/>
    <property type="project" value="TreeGrafter"/>
</dbReference>
<dbReference type="GO" id="GO:0030246">
    <property type="term" value="F:carbohydrate binding"/>
    <property type="evidence" value="ECO:0007669"/>
    <property type="project" value="InterPro"/>
</dbReference>
<keyword evidence="12" id="KW-0472">Membrane</keyword>
<evidence type="ECO:0000256" key="10">
    <source>
        <dbReference type="ARBA" id="ARBA00083602"/>
    </source>
</evidence>
<dbReference type="GO" id="GO:0004572">
    <property type="term" value="F:mannosyl-oligosaccharide 1,3-1,6-alpha-mannosidase activity"/>
    <property type="evidence" value="ECO:0007669"/>
    <property type="project" value="UniProtKB-EC"/>
</dbReference>
<comment type="catalytic activity">
    <reaction evidence="11">
        <text>N(4)-{beta-D-GlcNAc-(1-&gt;2)-alpha-D-Man-(1-&gt;3)-[alpha-D-Man-(1-&gt;3)-[alpha-D-Man-(1-&gt;6)]-alpha-D-Man-(1-&gt;6)]-beta-D-Man-(1-&gt;4)-beta-D-GlcNAc-(1-&gt;4)-beta-D-GlcNAc}-L-asparaginyl-[protein] + 2 H2O = 2 alpha-D-mannopyranose + an N(4)-{beta-D-GlcNAc-(1-&gt;2)-alpha-D-Man-(1-&gt;3)-[alpha-D-Man-(1-&gt;6)]-beta-D-Man-(1-&gt;4)-beta-D-GlcNAc-(1-&gt;4)-beta-D-GlcNAc}-L-asparaginyl-[protein]</text>
        <dbReference type="Rhea" id="RHEA:56052"/>
        <dbReference type="Rhea" id="RHEA-COMP:14368"/>
        <dbReference type="Rhea" id="RHEA-COMP:14369"/>
        <dbReference type="ChEBI" id="CHEBI:15377"/>
        <dbReference type="ChEBI" id="CHEBI:28729"/>
        <dbReference type="ChEBI" id="CHEBI:60615"/>
        <dbReference type="ChEBI" id="CHEBI:60625"/>
        <dbReference type="EC" id="3.2.1.114"/>
    </reaction>
</comment>
<dbReference type="InterPro" id="IPR011330">
    <property type="entry name" value="Glyco_hydro/deAcase_b/a-brl"/>
</dbReference>
<dbReference type="Gene3D" id="3.20.110.10">
    <property type="entry name" value="Glycoside hydrolase 38, N terminal domain"/>
    <property type="match status" value="1"/>
</dbReference>
<proteinExistence type="inferred from homology"/>
<reference evidence="14" key="1">
    <citation type="submission" date="2016-01" db="EMBL/GenBank/DDBJ databases">
        <title>Reference transcriptome for the parasite Schistocephalus solidus: insights into the molecular evolution of parasitism.</title>
        <authorList>
            <person name="Hebert F.O."/>
            <person name="Grambauer S."/>
            <person name="Barber I."/>
            <person name="Landry C.R."/>
            <person name="Aubin-Horth N."/>
        </authorList>
    </citation>
    <scope>NUCLEOTIDE SEQUENCE</scope>
</reference>
<feature type="transmembrane region" description="Helical" evidence="12">
    <location>
        <begin position="883"/>
        <end position="905"/>
    </location>
</feature>
<dbReference type="Gene3D" id="2.70.98.30">
    <property type="entry name" value="Golgi alpha-mannosidase II, domain 4"/>
    <property type="match status" value="1"/>
</dbReference>
<dbReference type="PANTHER" id="PTHR11607">
    <property type="entry name" value="ALPHA-MANNOSIDASE"/>
    <property type="match status" value="1"/>
</dbReference>
<feature type="domain" description="Glycoside hydrolase family 38 central" evidence="13">
    <location>
        <begin position="439"/>
        <end position="527"/>
    </location>
</feature>
<evidence type="ECO:0000256" key="3">
    <source>
        <dbReference type="ARBA" id="ARBA00022723"/>
    </source>
</evidence>
<evidence type="ECO:0000256" key="6">
    <source>
        <dbReference type="ARBA" id="ARBA00023157"/>
    </source>
</evidence>
<evidence type="ECO:0000256" key="5">
    <source>
        <dbReference type="ARBA" id="ARBA00022833"/>
    </source>
</evidence>
<dbReference type="AlphaFoldDB" id="A0A0X3PNX0"/>
<evidence type="ECO:0000256" key="12">
    <source>
        <dbReference type="SAM" id="Phobius"/>
    </source>
</evidence>
<dbReference type="GO" id="GO:0006013">
    <property type="term" value="P:mannose metabolic process"/>
    <property type="evidence" value="ECO:0007669"/>
    <property type="project" value="InterPro"/>
</dbReference>
<dbReference type="EMBL" id="GEEE01009592">
    <property type="protein sequence ID" value="JAP53633.1"/>
    <property type="molecule type" value="Transcribed_RNA"/>
</dbReference>
<dbReference type="EC" id="3.2.1.114" evidence="9"/>
<dbReference type="GO" id="GO:0046872">
    <property type="term" value="F:metal ion binding"/>
    <property type="evidence" value="ECO:0007669"/>
    <property type="project" value="UniProtKB-KW"/>
</dbReference>
<dbReference type="InterPro" id="IPR027291">
    <property type="entry name" value="Glyco_hydro_38_N_sf"/>
</dbReference>
<dbReference type="Gene3D" id="1.20.1270.50">
    <property type="entry name" value="Glycoside hydrolase family 38, central domain"/>
    <property type="match status" value="1"/>
</dbReference>
<dbReference type="InterPro" id="IPR011013">
    <property type="entry name" value="Gal_mutarotase_sf_dom"/>
</dbReference>
<keyword evidence="5" id="KW-0862">Zinc</keyword>
<evidence type="ECO:0000256" key="1">
    <source>
        <dbReference type="ARBA" id="ARBA00001947"/>
    </source>
</evidence>
<dbReference type="InterPro" id="IPR011682">
    <property type="entry name" value="Glyco_hydro_38_C"/>
</dbReference>
<comment type="function">
    <text evidence="8">Catalyzes the first committed step in the biosynthesis of complex N-glycans. It controls conversion of high mannose to complex N-glycans; the final hydrolytic step in the N-glycan maturation pathway.</text>
</comment>
<comment type="similarity">
    <text evidence="2">Belongs to the glycosyl hydrolase 38 family.</text>
</comment>
<keyword evidence="6" id="KW-1015">Disulfide bond</keyword>
<dbReference type="FunFam" id="3.20.110.10:FF:000015">
    <property type="entry name" value="Alpha-mannosidase"/>
    <property type="match status" value="1"/>
</dbReference>
<dbReference type="EMBL" id="GEEE01014962">
    <property type="protein sequence ID" value="JAP48263.1"/>
    <property type="molecule type" value="Transcribed_RNA"/>
</dbReference>
<evidence type="ECO:0000256" key="8">
    <source>
        <dbReference type="ARBA" id="ARBA00059516"/>
    </source>
</evidence>
<comment type="cofactor">
    <cofactor evidence="1">
        <name>Zn(2+)</name>
        <dbReference type="ChEBI" id="CHEBI:29105"/>
    </cofactor>
</comment>
<dbReference type="FunFam" id="1.20.1270.50:FF:000001">
    <property type="entry name" value="Alpha-mannosidase"/>
    <property type="match status" value="1"/>
</dbReference>
<dbReference type="InterPro" id="IPR050843">
    <property type="entry name" value="Glycosyl_Hydrlase_38"/>
</dbReference>
<name>A0A0X3PNX0_SCHSO</name>
<dbReference type="Pfam" id="PF07748">
    <property type="entry name" value="Glyco_hydro_38C"/>
    <property type="match status" value="1"/>
</dbReference>
<keyword evidence="4" id="KW-0378">Hydrolase</keyword>
<sequence>MAGIRIRYGTLALVLFLVALLVFRRFYEYSASLQIRDKQFPLTYDNGGSQGKYPPRLPPLTCKTRKPIQNADIKISEVYEELKFENVDSPKWRQGWEVTYDLNQWKNRILEVVVLPHSHQDPGWKQTFHEYLTKETKPCLDSTLDFLDKNKQGRFIYAEVSFLDGWWAGLTVSERTAFTRLVRDGQWEIATGGWVMNDEASSHYAATATQLTEGQHWLMDHLEYYPNVSWAIDPFGHSTSEAYLLRKAGFEHILIQRTHYEIKKKFASQKTLEFRWRQPWDSSGSTEVLCHMMPFYSYDAPHSCGPDPAVCCQFDFARLTDYHCPWGQQPVQITADNVAERAELLADQYRKKATLYDNGDVVFVPLGDDFRYLSKDEWEAQFNNHKKLMDYINSKPEMRMHVQFGTLSTYFNLVKSRKPASSFPSLIGDLFTYADRNHDYWSGYFTSRPTHKALSRVLEAELRSAEILFSLARHQSPNKDSQLDLETFHYLYDMISSARRNLSLFQHHDGVTGTARKHVMEDYRQRLSSAVENSRSVAGASLSLLLGAENPNVKQAVRTQLLNSGPVLIHSADWDWSIAGAPSPPIINFTHVNQVQHLILFNNHAQKRDHIIRVDLDLTQVLRLVVTNKRLLSVKLSYDGADSFQMPLHQLEPSPSQIYSTIPRPRPTISNLFRFRAGPITLLPLQILCLNLRLETFGSVEPSIEVLKPVLYNIASDSLAYPYLHEQAHSNPLLTGLESPQMRLLFDPKTGFLTSMTNLVTGVSHTLSISFNVYKSKQGDAMSGAYLFLPELPSVPLPLSSEPNVRVVRGAVVDEVTVYHPNLLHTVRVYKAGEPGRLTIEVENVLDLNYPQNNDEVVMTITTALNNSNRVFFTDSNCLQVSLFSFAWLAAVSLIDIYLSLWAMVRFSPFLPRWSHQEYP</sequence>